<proteinExistence type="predicted"/>
<comment type="caution">
    <text evidence="1">The sequence shown here is derived from an EMBL/GenBank/DDBJ whole genome shotgun (WGS) entry which is preliminary data.</text>
</comment>
<dbReference type="RefSeq" id="WP_026981035.1">
    <property type="nucleotide sequence ID" value="NZ_AUCZ01000048.1"/>
</dbReference>
<dbReference type="EMBL" id="JRLW01000064">
    <property type="protein sequence ID" value="KGO84847.1"/>
    <property type="molecule type" value="Genomic_DNA"/>
</dbReference>
<keyword evidence="2" id="KW-1185">Reference proteome</keyword>
<accession>A0A0A2LWU7</accession>
<name>A0A0A2LWU7_9FLAO</name>
<dbReference type="Proteomes" id="UP000030121">
    <property type="component" value="Unassembled WGS sequence"/>
</dbReference>
<protein>
    <recommendedName>
        <fullName evidence="3">Lipocalin-like domain-containing protein</fullName>
    </recommendedName>
</protein>
<gene>
    <name evidence="1" type="ORF">Q764_14315</name>
</gene>
<evidence type="ECO:0000313" key="2">
    <source>
        <dbReference type="Proteomes" id="UP000030121"/>
    </source>
</evidence>
<organism evidence="1 2">
    <name type="scientific">Flavobacterium suncheonense GH29-5 = DSM 17707</name>
    <dbReference type="NCBI Taxonomy" id="1121899"/>
    <lineage>
        <taxon>Bacteria</taxon>
        <taxon>Pseudomonadati</taxon>
        <taxon>Bacteroidota</taxon>
        <taxon>Flavobacteriia</taxon>
        <taxon>Flavobacteriales</taxon>
        <taxon>Flavobacteriaceae</taxon>
        <taxon>Flavobacterium</taxon>
    </lineage>
</organism>
<evidence type="ECO:0008006" key="3">
    <source>
        <dbReference type="Google" id="ProtNLM"/>
    </source>
</evidence>
<dbReference type="AlphaFoldDB" id="A0A0A2LWU7"/>
<evidence type="ECO:0000313" key="1">
    <source>
        <dbReference type="EMBL" id="KGO84847.1"/>
    </source>
</evidence>
<dbReference type="OrthoDB" id="1496108at2"/>
<sequence>MNHLKLIFLVVLFPLLNLYSQNNEKIIGEWKVVSADNGYVYINSKTDSVYTSLKFDQRHTNKVSRQNWIATFRMSCSKNLFIFTKNGEYFQYMTENKRMPIYDGTYEIISNNKLKLKVKTLVVSDMYKEAEYYFIDDLLCFKIDSLESWDNKPTIFILEKIK</sequence>
<reference evidence="1 2" key="1">
    <citation type="submission" date="2013-09" db="EMBL/GenBank/DDBJ databases">
        <authorList>
            <person name="Zeng Z."/>
            <person name="Chen C."/>
        </authorList>
    </citation>
    <scope>NUCLEOTIDE SEQUENCE [LARGE SCALE GENOMIC DNA]</scope>
    <source>
        <strain evidence="1 2">GH29-5</strain>
    </source>
</reference>